<dbReference type="Proteomes" id="UP000054783">
    <property type="component" value="Unassembled WGS sequence"/>
</dbReference>
<gene>
    <name evidence="4" type="primary">Wdr47</name>
    <name evidence="4" type="ORF">T12_2712</name>
</gene>
<feature type="compositionally biased region" description="Low complexity" evidence="2">
    <location>
        <begin position="40"/>
        <end position="53"/>
    </location>
</feature>
<evidence type="ECO:0000256" key="2">
    <source>
        <dbReference type="SAM" id="MobiDB-lite"/>
    </source>
</evidence>
<evidence type="ECO:0000313" key="5">
    <source>
        <dbReference type="Proteomes" id="UP000054783"/>
    </source>
</evidence>
<evidence type="ECO:0000256" key="1">
    <source>
        <dbReference type="PROSITE-ProRule" id="PRU00221"/>
    </source>
</evidence>
<dbReference type="InterPro" id="IPR024977">
    <property type="entry name" value="Apc4-like_WD40_dom"/>
</dbReference>
<feature type="repeat" description="WD" evidence="1">
    <location>
        <begin position="245"/>
        <end position="285"/>
    </location>
</feature>
<dbReference type="InterPro" id="IPR015943">
    <property type="entry name" value="WD40/YVTN_repeat-like_dom_sf"/>
</dbReference>
<dbReference type="InterPro" id="IPR040067">
    <property type="entry name" value="WDR47"/>
</dbReference>
<dbReference type="PROSITE" id="PS50082">
    <property type="entry name" value="WD_REPEATS_2"/>
    <property type="match status" value="5"/>
</dbReference>
<dbReference type="CDD" id="cd00200">
    <property type="entry name" value="WD40"/>
    <property type="match status" value="1"/>
</dbReference>
<name>A0A0V0ZTC7_9BILA</name>
<feature type="region of interest" description="Disordered" evidence="2">
    <location>
        <begin position="40"/>
        <end position="62"/>
    </location>
</feature>
<sequence length="443" mass="49470">MTSWKQTATSYSTRFRLFFHSNESTAIKQEPEIEDIISTSTTTGSMGSSSIDGSAKRCSADTGDLSQGGVNTRFVAVSRLEDQQAIRCTAFHPSGRFYAVGTNSRQLHICRYPLLKNLKRDHVAKGPELLLSRPKQHRGSVYCASFNPTGELLATGSNDKTIRLMQFNADSCTVGMHAFVYFVEKIANFSLPGVEHDLNVHNGTVRDLVFMEDTSNHTSLLISGGAGNCNIQITDCASGTSVRQLQGHTAPVLGMYTWGGCMFVSCSQDRTIRFWDLRCTKAVNLLSAGNQFYSEIYFLFSFEIYKRFQYHCIWFVQGSPVTSICVDPSGRLLVSGHEDASVMLYDIHGARLVQLYRPHVDEVRAVRFSPGTYYLLSGSYDKKVAITDMRGDLMAPLKYLPVVEHQDKVIQCRWHPHDFTFVSTSADRSAVLWALPPPEDETL</sequence>
<dbReference type="SMART" id="SM00320">
    <property type="entry name" value="WD40"/>
    <property type="match status" value="7"/>
</dbReference>
<keyword evidence="5" id="KW-1185">Reference proteome</keyword>
<dbReference type="PANTHER" id="PTHR19863:SF5">
    <property type="entry name" value="WD REPEAT-CONTAINING PROTEIN 47"/>
    <property type="match status" value="1"/>
</dbReference>
<feature type="repeat" description="WD" evidence="1">
    <location>
        <begin position="356"/>
        <end position="390"/>
    </location>
</feature>
<feature type="repeat" description="WD" evidence="1">
    <location>
        <begin position="321"/>
        <end position="355"/>
    </location>
</feature>
<dbReference type="Pfam" id="PF12894">
    <property type="entry name" value="ANAPC4_WD40"/>
    <property type="match status" value="1"/>
</dbReference>
<feature type="domain" description="Anaphase-promoting complex subunit 4-like WD40" evidence="3">
    <location>
        <begin position="306"/>
        <end position="368"/>
    </location>
</feature>
<dbReference type="Pfam" id="PF00400">
    <property type="entry name" value="WD40"/>
    <property type="match status" value="3"/>
</dbReference>
<evidence type="ECO:0000259" key="3">
    <source>
        <dbReference type="Pfam" id="PF12894"/>
    </source>
</evidence>
<feature type="repeat" description="WD" evidence="1">
    <location>
        <begin position="402"/>
        <end position="433"/>
    </location>
</feature>
<dbReference type="PANTHER" id="PTHR19863">
    <property type="entry name" value="NEMITIN (NEURONAL ENRICHED MAP INTERACTING PROTEIN) HOMOLOG"/>
    <property type="match status" value="1"/>
</dbReference>
<dbReference type="SUPFAM" id="SSF50978">
    <property type="entry name" value="WD40 repeat-like"/>
    <property type="match status" value="1"/>
</dbReference>
<reference evidence="4 5" key="1">
    <citation type="submission" date="2015-01" db="EMBL/GenBank/DDBJ databases">
        <title>Evolution of Trichinella species and genotypes.</title>
        <authorList>
            <person name="Korhonen P.K."/>
            <person name="Edoardo P."/>
            <person name="Giuseppe L.R."/>
            <person name="Gasser R.B."/>
        </authorList>
    </citation>
    <scope>NUCLEOTIDE SEQUENCE [LARGE SCALE GENOMIC DNA]</scope>
    <source>
        <strain evidence="4">ISS2496</strain>
    </source>
</reference>
<comment type="caution">
    <text evidence="4">The sequence shown here is derived from an EMBL/GenBank/DDBJ whole genome shotgun (WGS) entry which is preliminary data.</text>
</comment>
<organism evidence="4 5">
    <name type="scientific">Trichinella patagoniensis</name>
    <dbReference type="NCBI Taxonomy" id="990121"/>
    <lineage>
        <taxon>Eukaryota</taxon>
        <taxon>Metazoa</taxon>
        <taxon>Ecdysozoa</taxon>
        <taxon>Nematoda</taxon>
        <taxon>Enoplea</taxon>
        <taxon>Dorylaimia</taxon>
        <taxon>Trichinellida</taxon>
        <taxon>Trichinellidae</taxon>
        <taxon>Trichinella</taxon>
    </lineage>
</organism>
<proteinExistence type="predicted"/>
<dbReference type="InterPro" id="IPR036322">
    <property type="entry name" value="WD40_repeat_dom_sf"/>
</dbReference>
<dbReference type="AlphaFoldDB" id="A0A0V0ZTC7"/>
<evidence type="ECO:0000313" key="4">
    <source>
        <dbReference type="EMBL" id="KRY15548.1"/>
    </source>
</evidence>
<keyword evidence="1" id="KW-0853">WD repeat</keyword>
<accession>A0A0V0ZTC7</accession>
<feature type="repeat" description="WD" evidence="1">
    <location>
        <begin position="134"/>
        <end position="164"/>
    </location>
</feature>
<dbReference type="Gene3D" id="2.130.10.10">
    <property type="entry name" value="YVTN repeat-like/Quinoprotein amine dehydrogenase"/>
    <property type="match status" value="3"/>
</dbReference>
<dbReference type="InterPro" id="IPR001680">
    <property type="entry name" value="WD40_rpt"/>
</dbReference>
<dbReference type="PROSITE" id="PS50294">
    <property type="entry name" value="WD_REPEATS_REGION"/>
    <property type="match status" value="2"/>
</dbReference>
<dbReference type="EMBL" id="JYDQ01000093">
    <property type="protein sequence ID" value="KRY15548.1"/>
    <property type="molecule type" value="Genomic_DNA"/>
</dbReference>
<protein>
    <submittedName>
        <fullName evidence="4">WD repeat-containing protein 47</fullName>
    </submittedName>
</protein>